<accession>E5XS30</accession>
<sequence>MGDYLRSFTDLTTTAEEAPALVERVVGWLLAEQIIEEPQQRSAHSGLRYGAGPSWRASVEPTSDQSFGGWLEVRVERDVVCAFQCFGDPMPGCPRCRTPYAQYMEHFEGWYAGSEPTIACPSCGHVGPLGDWHADEHFNTYPGNYIFQFVNWHKMREPFAQALMDRLGPRPRRAYGKL</sequence>
<dbReference type="AlphaFoldDB" id="E5XS30"/>
<dbReference type="RefSeq" id="WP_007470526.1">
    <property type="nucleotide sequence ID" value="NZ_KI391953.1"/>
</dbReference>
<gene>
    <name evidence="1" type="ORF">HMPREF9336_02302</name>
</gene>
<dbReference type="eggNOG" id="ENOG5030GZA">
    <property type="taxonomic scope" value="Bacteria"/>
</dbReference>
<comment type="caution">
    <text evidence="1">The sequence shown here is derived from an EMBL/GenBank/DDBJ whole genome shotgun (WGS) entry which is preliminary data.</text>
</comment>
<dbReference type="OrthoDB" id="3468002at2"/>
<organism evidence="1 2">
    <name type="scientific">Segniliparus rugosus (strain ATCC BAA-974 / DSM 45345 / CCUG 50838 / CIP 108380 / JCM 13579 / CDC 945)</name>
    <dbReference type="NCBI Taxonomy" id="679197"/>
    <lineage>
        <taxon>Bacteria</taxon>
        <taxon>Bacillati</taxon>
        <taxon>Actinomycetota</taxon>
        <taxon>Actinomycetes</taxon>
        <taxon>Mycobacteriales</taxon>
        <taxon>Segniliparaceae</taxon>
        <taxon>Segniliparus</taxon>
    </lineage>
</organism>
<evidence type="ECO:0000313" key="1">
    <source>
        <dbReference type="EMBL" id="EFV12815.1"/>
    </source>
</evidence>
<proteinExistence type="predicted"/>
<reference evidence="1 2" key="1">
    <citation type="journal article" date="2011" name="Stand. Genomic Sci.">
        <title>High quality draft genome sequence of Segniliparus rugosus CDC 945(T)= (ATCC BAA-974(T)).</title>
        <authorList>
            <person name="Earl A.M."/>
            <person name="Desjardins C.A."/>
            <person name="Fitzgerald M.G."/>
            <person name="Arachchi H.M."/>
            <person name="Zeng Q."/>
            <person name="Mehta T."/>
            <person name="Griggs A."/>
            <person name="Birren B.W."/>
            <person name="Toney N.C."/>
            <person name="Carr J."/>
            <person name="Posey J."/>
            <person name="Butler W.R."/>
        </authorList>
    </citation>
    <scope>NUCLEOTIDE SEQUENCE [LARGE SCALE GENOMIC DNA]</scope>
    <source>
        <strain evidence="2">ATCC BAA-974 / DSM 45345 / CCUG 50838 / CIP 108380 / JCM 13579 / CDC 945</strain>
    </source>
</reference>
<dbReference type="EMBL" id="ACZI02000002">
    <property type="protein sequence ID" value="EFV12815.1"/>
    <property type="molecule type" value="Genomic_DNA"/>
</dbReference>
<dbReference type="HOGENOM" id="CLU_1509571_0_0_11"/>
<dbReference type="Proteomes" id="UP000004816">
    <property type="component" value="Unassembled WGS sequence"/>
</dbReference>
<dbReference type="STRING" id="679197.HMPREF9336_02302"/>
<keyword evidence="2" id="KW-1185">Reference proteome</keyword>
<name>E5XS30_SEGRC</name>
<evidence type="ECO:0000313" key="2">
    <source>
        <dbReference type="Proteomes" id="UP000004816"/>
    </source>
</evidence>
<protein>
    <submittedName>
        <fullName evidence="1">Uncharacterized protein</fullName>
    </submittedName>
</protein>